<evidence type="ECO:0000256" key="1">
    <source>
        <dbReference type="ARBA" id="ARBA00022729"/>
    </source>
</evidence>
<protein>
    <recommendedName>
        <fullName evidence="4">Pectinesterase inhibitor domain-containing protein</fullName>
    </recommendedName>
</protein>
<proteinExistence type="inferred from homology"/>
<dbReference type="NCBIfam" id="TIGR01614">
    <property type="entry name" value="PME_inhib"/>
    <property type="match status" value="1"/>
</dbReference>
<dbReference type="AlphaFoldDB" id="A0A8X8BCV4"/>
<name>A0A8X8BCV4_BRACI</name>
<dbReference type="EMBL" id="JAAMPC010000001">
    <property type="protein sequence ID" value="KAG2329753.1"/>
    <property type="molecule type" value="Genomic_DNA"/>
</dbReference>
<gene>
    <name evidence="5" type="ORF">Bca52824_000933</name>
</gene>
<dbReference type="SUPFAM" id="SSF101148">
    <property type="entry name" value="Plant invertase/pectin methylesterase inhibitor"/>
    <property type="match status" value="1"/>
</dbReference>
<dbReference type="GO" id="GO:0046910">
    <property type="term" value="F:pectinesterase inhibitor activity"/>
    <property type="evidence" value="ECO:0007669"/>
    <property type="project" value="UniProtKB-ARBA"/>
</dbReference>
<evidence type="ECO:0000256" key="2">
    <source>
        <dbReference type="ARBA" id="ARBA00038471"/>
    </source>
</evidence>
<dbReference type="OrthoDB" id="1430376at2759"/>
<comment type="similarity">
    <text evidence="2">Belongs to the PMEI family.</text>
</comment>
<keyword evidence="1 3" id="KW-0732">Signal</keyword>
<evidence type="ECO:0000259" key="4">
    <source>
        <dbReference type="SMART" id="SM00856"/>
    </source>
</evidence>
<dbReference type="PANTHER" id="PTHR31080:SF192">
    <property type="entry name" value="PECTINESTERASE INHIBITOR 11"/>
    <property type="match status" value="1"/>
</dbReference>
<dbReference type="Pfam" id="PF04043">
    <property type="entry name" value="PMEI"/>
    <property type="match status" value="1"/>
</dbReference>
<dbReference type="Gene3D" id="1.20.140.40">
    <property type="entry name" value="Invertase/pectin methylesterase inhibitor family protein"/>
    <property type="match status" value="1"/>
</dbReference>
<dbReference type="FunFam" id="1.20.140.40:FF:000005">
    <property type="entry name" value="Pectin methylesterase inhibitor 1"/>
    <property type="match status" value="1"/>
</dbReference>
<feature type="signal peptide" evidence="3">
    <location>
        <begin position="1"/>
        <end position="23"/>
    </location>
</feature>
<evidence type="ECO:0000313" key="5">
    <source>
        <dbReference type="EMBL" id="KAG2329753.1"/>
    </source>
</evidence>
<dbReference type="PANTHER" id="PTHR31080">
    <property type="entry name" value="PECTINESTERASE INHIBITOR-LIKE"/>
    <property type="match status" value="1"/>
</dbReference>
<accession>A0A8X8BCV4</accession>
<comment type="caution">
    <text evidence="5">The sequence shown here is derived from an EMBL/GenBank/DDBJ whole genome shotgun (WGS) entry which is preliminary data.</text>
</comment>
<dbReference type="InterPro" id="IPR006501">
    <property type="entry name" value="Pectinesterase_inhib_dom"/>
</dbReference>
<dbReference type="InterPro" id="IPR035513">
    <property type="entry name" value="Invertase/methylesterase_inhib"/>
</dbReference>
<keyword evidence="6" id="KW-1185">Reference proteome</keyword>
<dbReference type="Proteomes" id="UP000886595">
    <property type="component" value="Unassembled WGS sequence"/>
</dbReference>
<feature type="chain" id="PRO_5036488869" description="Pectinesterase inhibitor domain-containing protein" evidence="3">
    <location>
        <begin position="24"/>
        <end position="203"/>
    </location>
</feature>
<feature type="domain" description="Pectinesterase inhibitor" evidence="4">
    <location>
        <begin position="34"/>
        <end position="194"/>
    </location>
</feature>
<sequence>MAKQILYALFLCLLSRTMELTTASSAAAAGTSKRAVNFIQASCKSTTFPTVCFSSLSGYANSIQTSPQRLAETALTVTVSQAQSTKVFVSRLARFKGLKKREVQAIRDCIEEISDTVDRLTKSVQEVKMCGRAKGRDQFWFHMSNAQTWTSAALTNAITCSDGFARRIMDGRIKNSVRARIVNLGRGTSNALALLINAFAKKY</sequence>
<reference evidence="5 6" key="1">
    <citation type="submission" date="2020-02" db="EMBL/GenBank/DDBJ databases">
        <authorList>
            <person name="Ma Q."/>
            <person name="Huang Y."/>
            <person name="Song X."/>
            <person name="Pei D."/>
        </authorList>
    </citation>
    <scope>NUCLEOTIDE SEQUENCE [LARGE SCALE GENOMIC DNA]</scope>
    <source>
        <strain evidence="5">Sxm20200214</strain>
        <tissue evidence="5">Leaf</tissue>
    </source>
</reference>
<dbReference type="CDD" id="cd15798">
    <property type="entry name" value="PMEI-like_3"/>
    <property type="match status" value="1"/>
</dbReference>
<evidence type="ECO:0000256" key="3">
    <source>
        <dbReference type="SAM" id="SignalP"/>
    </source>
</evidence>
<evidence type="ECO:0000313" key="6">
    <source>
        <dbReference type="Proteomes" id="UP000886595"/>
    </source>
</evidence>
<organism evidence="5 6">
    <name type="scientific">Brassica carinata</name>
    <name type="common">Ethiopian mustard</name>
    <name type="synonym">Abyssinian cabbage</name>
    <dbReference type="NCBI Taxonomy" id="52824"/>
    <lineage>
        <taxon>Eukaryota</taxon>
        <taxon>Viridiplantae</taxon>
        <taxon>Streptophyta</taxon>
        <taxon>Embryophyta</taxon>
        <taxon>Tracheophyta</taxon>
        <taxon>Spermatophyta</taxon>
        <taxon>Magnoliopsida</taxon>
        <taxon>eudicotyledons</taxon>
        <taxon>Gunneridae</taxon>
        <taxon>Pentapetalae</taxon>
        <taxon>rosids</taxon>
        <taxon>malvids</taxon>
        <taxon>Brassicales</taxon>
        <taxon>Brassicaceae</taxon>
        <taxon>Brassiceae</taxon>
        <taxon>Brassica</taxon>
    </lineage>
</organism>
<dbReference type="SMART" id="SM00856">
    <property type="entry name" value="PMEI"/>
    <property type="match status" value="1"/>
</dbReference>
<dbReference type="InterPro" id="IPR051955">
    <property type="entry name" value="PME_Inhibitor"/>
</dbReference>